<comment type="caution">
    <text evidence="6">The sequence shown here is derived from an EMBL/GenBank/DDBJ whole genome shotgun (WGS) entry which is preliminary data.</text>
</comment>
<dbReference type="RefSeq" id="WP_204004770.1">
    <property type="nucleotide sequence ID" value="NZ_BOPG01000056.1"/>
</dbReference>
<proteinExistence type="predicted"/>
<protein>
    <submittedName>
        <fullName evidence="6">Helicase</fullName>
    </submittedName>
</protein>
<dbReference type="Pfam" id="PF13604">
    <property type="entry name" value="AAA_30"/>
    <property type="match status" value="1"/>
</dbReference>
<dbReference type="PANTHER" id="PTHR43788:SF8">
    <property type="entry name" value="DNA-BINDING PROTEIN SMUBP-2"/>
    <property type="match status" value="1"/>
</dbReference>
<dbReference type="GO" id="GO:0016787">
    <property type="term" value="F:hydrolase activity"/>
    <property type="evidence" value="ECO:0007669"/>
    <property type="project" value="UniProtKB-KW"/>
</dbReference>
<evidence type="ECO:0000256" key="3">
    <source>
        <dbReference type="ARBA" id="ARBA00022806"/>
    </source>
</evidence>
<accession>A0A8J4E3Y9</accession>
<dbReference type="AlphaFoldDB" id="A0A8J4E3Y9"/>
<dbReference type="PANTHER" id="PTHR43788">
    <property type="entry name" value="DNA2/NAM7 HELICASE FAMILY MEMBER"/>
    <property type="match status" value="1"/>
</dbReference>
<evidence type="ECO:0000313" key="6">
    <source>
        <dbReference type="EMBL" id="GIJ60448.1"/>
    </source>
</evidence>
<evidence type="ECO:0000256" key="4">
    <source>
        <dbReference type="ARBA" id="ARBA00022840"/>
    </source>
</evidence>
<dbReference type="Proteomes" id="UP000612585">
    <property type="component" value="Unassembled WGS sequence"/>
</dbReference>
<dbReference type="GO" id="GO:0005524">
    <property type="term" value="F:ATP binding"/>
    <property type="evidence" value="ECO:0007669"/>
    <property type="project" value="UniProtKB-KW"/>
</dbReference>
<keyword evidence="1" id="KW-0547">Nucleotide-binding</keyword>
<keyword evidence="2" id="KW-0378">Hydrolase</keyword>
<name>A0A8J4E3Y9_9ACTN</name>
<keyword evidence="4" id="KW-0067">ATP-binding</keyword>
<feature type="domain" description="DNA2/NAM7 helicase-like C-terminal" evidence="5">
    <location>
        <begin position="279"/>
        <end position="387"/>
    </location>
</feature>
<reference evidence="6" key="1">
    <citation type="submission" date="2021-01" db="EMBL/GenBank/DDBJ databases">
        <title>Whole genome shotgun sequence of Virgisporangium aurantiacum NBRC 16421.</title>
        <authorList>
            <person name="Komaki H."/>
            <person name="Tamura T."/>
        </authorList>
    </citation>
    <scope>NUCLEOTIDE SEQUENCE</scope>
    <source>
        <strain evidence="6">NBRC 16421</strain>
    </source>
</reference>
<organism evidence="6 7">
    <name type="scientific">Virgisporangium aurantiacum</name>
    <dbReference type="NCBI Taxonomy" id="175570"/>
    <lineage>
        <taxon>Bacteria</taxon>
        <taxon>Bacillati</taxon>
        <taxon>Actinomycetota</taxon>
        <taxon>Actinomycetes</taxon>
        <taxon>Micromonosporales</taxon>
        <taxon>Micromonosporaceae</taxon>
        <taxon>Virgisporangium</taxon>
    </lineage>
</organism>
<evidence type="ECO:0000259" key="5">
    <source>
        <dbReference type="Pfam" id="PF13087"/>
    </source>
</evidence>
<keyword evidence="3 6" id="KW-0347">Helicase</keyword>
<dbReference type="InterPro" id="IPR027417">
    <property type="entry name" value="P-loop_NTPase"/>
</dbReference>
<dbReference type="SUPFAM" id="SSF52540">
    <property type="entry name" value="P-loop containing nucleoside triphosphate hydrolases"/>
    <property type="match status" value="1"/>
</dbReference>
<evidence type="ECO:0000256" key="2">
    <source>
        <dbReference type="ARBA" id="ARBA00022801"/>
    </source>
</evidence>
<dbReference type="EMBL" id="BOPG01000056">
    <property type="protein sequence ID" value="GIJ60448.1"/>
    <property type="molecule type" value="Genomic_DNA"/>
</dbReference>
<dbReference type="GO" id="GO:0043139">
    <property type="term" value="F:5'-3' DNA helicase activity"/>
    <property type="evidence" value="ECO:0007669"/>
    <property type="project" value="TreeGrafter"/>
</dbReference>
<evidence type="ECO:0000313" key="7">
    <source>
        <dbReference type="Proteomes" id="UP000612585"/>
    </source>
</evidence>
<evidence type="ECO:0000256" key="1">
    <source>
        <dbReference type="ARBA" id="ARBA00022741"/>
    </source>
</evidence>
<keyword evidence="7" id="KW-1185">Reference proteome</keyword>
<gene>
    <name evidence="6" type="ORF">Vau01_079640</name>
</gene>
<dbReference type="Pfam" id="PF13087">
    <property type="entry name" value="AAA_12"/>
    <property type="match status" value="1"/>
</dbReference>
<sequence>MSAGTEAERVTQAILDELLSKRHLGVVVDSPPGAGKSTLVVRAAATLVATGEPVMIVAQTNEQVDDLVVRLAAADLGGAIVGRLSRTGYVAPQRLGGLTNLMVSSDVAELSGCAVTVSTSAKWAHVKDRTWSWAIVDEAYQMRSDYLLAIARRFERALFVGDPGQLDPFSTVDNDRWRGLSWDPMRSAVAVLLRNNPTLPVHRLPVSWRLPASAETVVAKAFYPFTGFRAGSAPGDRELRFTAGASAGPVDAVLDEAAASGWALLELPARFTIRTDPEAIDAVATITKRLVERRAVARSGAEEHPVTPERIAVGAAHRDQVAALSAALAGVPVTVDTANRLQGREYDVTVVLHPLSGRRDATAFHLEAGRLCVLTSRHRQACIVVARAGIAELLDAHPSTEPVHLDEPVKFPDGWAANQTVLAHLAGHRVQA</sequence>
<dbReference type="InterPro" id="IPR050534">
    <property type="entry name" value="Coronavir_polyprotein_1ab"/>
</dbReference>
<dbReference type="Gene3D" id="3.40.50.300">
    <property type="entry name" value="P-loop containing nucleotide triphosphate hydrolases"/>
    <property type="match status" value="2"/>
</dbReference>
<dbReference type="InterPro" id="IPR041679">
    <property type="entry name" value="DNA2/NAM7-like_C"/>
</dbReference>